<dbReference type="RefSeq" id="WP_126412138.1">
    <property type="nucleotide sequence ID" value="NZ_CBCRWE010000020.1"/>
</dbReference>
<dbReference type="Proteomes" id="UP000276899">
    <property type="component" value="Chromosome"/>
</dbReference>
<dbReference type="EMBL" id="LR134363">
    <property type="protein sequence ID" value="VEG74141.1"/>
    <property type="molecule type" value="Genomic_DNA"/>
</dbReference>
<name>A0A3S4SSQ8_9ACTO</name>
<dbReference type="KEGG" id="asla:NCTC11923_00761"/>
<evidence type="ECO:0000313" key="2">
    <source>
        <dbReference type="EMBL" id="VEG74141.1"/>
    </source>
</evidence>
<keyword evidence="3" id="KW-1185">Reference proteome</keyword>
<dbReference type="AlphaFoldDB" id="A0A3S4SSQ8"/>
<feature type="transmembrane region" description="Helical" evidence="1">
    <location>
        <begin position="108"/>
        <end position="129"/>
    </location>
</feature>
<keyword evidence="1" id="KW-0812">Transmembrane</keyword>
<keyword evidence="1" id="KW-0472">Membrane</keyword>
<evidence type="ECO:0000313" key="3">
    <source>
        <dbReference type="Proteomes" id="UP000276899"/>
    </source>
</evidence>
<feature type="transmembrane region" description="Helical" evidence="1">
    <location>
        <begin position="149"/>
        <end position="168"/>
    </location>
</feature>
<accession>A0A3S4SSQ8</accession>
<reference evidence="2 3" key="1">
    <citation type="submission" date="2018-12" db="EMBL/GenBank/DDBJ databases">
        <authorList>
            <consortium name="Pathogen Informatics"/>
        </authorList>
    </citation>
    <scope>NUCLEOTIDE SEQUENCE [LARGE SCALE GENOMIC DNA]</scope>
    <source>
        <strain evidence="2 3">NCTC11923</strain>
    </source>
</reference>
<keyword evidence="1" id="KW-1133">Transmembrane helix</keyword>
<feature type="transmembrane region" description="Helical" evidence="1">
    <location>
        <begin position="39"/>
        <end position="63"/>
    </location>
</feature>
<sequence>MVLGLAMMMRWMRISPVTISRRLSLYSMLPVRTPSIIDAYFLILVAEIVIAQAVVLTGTAIWAANTDELFAAVLRLRIIVIILVLLVPMSEMMTVDVIRLRERTPRHAARLTALARFSLIAVVSCGAAWADDSGARDALVHAALEGGRLPYALGMTVPLMWLSVYASWRVCHRLYLGRSRG</sequence>
<evidence type="ECO:0000256" key="1">
    <source>
        <dbReference type="SAM" id="Phobius"/>
    </source>
</evidence>
<organism evidence="2 3">
    <name type="scientific">Actinomyces slackii</name>
    <dbReference type="NCBI Taxonomy" id="52774"/>
    <lineage>
        <taxon>Bacteria</taxon>
        <taxon>Bacillati</taxon>
        <taxon>Actinomycetota</taxon>
        <taxon>Actinomycetes</taxon>
        <taxon>Actinomycetales</taxon>
        <taxon>Actinomycetaceae</taxon>
        <taxon>Actinomyces</taxon>
    </lineage>
</organism>
<protein>
    <submittedName>
        <fullName evidence="2">Uncharacterized protein</fullName>
    </submittedName>
</protein>
<gene>
    <name evidence="2" type="ORF">NCTC11923_00761</name>
</gene>
<proteinExistence type="predicted"/>